<dbReference type="NCBIfam" id="NF006914">
    <property type="entry name" value="PRK09404.1"/>
    <property type="match status" value="1"/>
</dbReference>
<dbReference type="NCBIfam" id="NF008907">
    <property type="entry name" value="PRK12270.1"/>
    <property type="match status" value="1"/>
</dbReference>
<dbReference type="Proteomes" id="UP000032420">
    <property type="component" value="Chromosome I"/>
</dbReference>
<dbReference type="InterPro" id="IPR029061">
    <property type="entry name" value="THDP-binding"/>
</dbReference>
<comment type="cofactor">
    <cofactor evidence="1">
        <name>thiamine diphosphate</name>
        <dbReference type="ChEBI" id="CHEBI:58937"/>
    </cofactor>
</comment>
<dbReference type="GO" id="GO:0004591">
    <property type="term" value="F:oxoglutarate dehydrogenase (succinyl-transferring) activity"/>
    <property type="evidence" value="ECO:0007669"/>
    <property type="project" value="UniProtKB-EC"/>
</dbReference>
<evidence type="ECO:0000256" key="2">
    <source>
        <dbReference type="ARBA" id="ARBA00003906"/>
    </source>
</evidence>
<evidence type="ECO:0000313" key="8">
    <source>
        <dbReference type="Proteomes" id="UP000032420"/>
    </source>
</evidence>
<dbReference type="InterPro" id="IPR001017">
    <property type="entry name" value="DH_E1"/>
</dbReference>
<dbReference type="GO" id="GO:0006099">
    <property type="term" value="P:tricarboxylic acid cycle"/>
    <property type="evidence" value="ECO:0007669"/>
    <property type="project" value="TreeGrafter"/>
</dbReference>
<dbReference type="InterPro" id="IPR011603">
    <property type="entry name" value="2oxoglutarate_DH_E1"/>
</dbReference>
<dbReference type="PANTHER" id="PTHR23152">
    <property type="entry name" value="2-OXOGLUTARATE DEHYDROGENASE"/>
    <property type="match status" value="1"/>
</dbReference>
<accession>A0A078KHJ3</accession>
<dbReference type="PIRSF" id="PIRSF000157">
    <property type="entry name" value="Oxoglu_dh_E1"/>
    <property type="match status" value="1"/>
</dbReference>
<dbReference type="Pfam" id="PF02779">
    <property type="entry name" value="Transket_pyr"/>
    <property type="match status" value="1"/>
</dbReference>
<evidence type="ECO:0000256" key="5">
    <source>
        <dbReference type="ARBA" id="ARBA00023052"/>
    </source>
</evidence>
<dbReference type="Gene3D" id="1.10.287.1150">
    <property type="entry name" value="TPP helical domain"/>
    <property type="match status" value="1"/>
</dbReference>
<evidence type="ECO:0000256" key="3">
    <source>
        <dbReference type="ARBA" id="ARBA00012280"/>
    </source>
</evidence>
<gene>
    <name evidence="7" type="primary">sucA</name>
    <name evidence="7" type="ORF">CEM_127</name>
</gene>
<dbReference type="EC" id="1.2.4.2" evidence="3"/>
<dbReference type="STRING" id="1495769.CEM_127"/>
<dbReference type="PANTHER" id="PTHR23152:SF4">
    <property type="entry name" value="2-OXOADIPATE DEHYDROGENASE COMPLEX COMPONENT E1"/>
    <property type="match status" value="1"/>
</dbReference>
<dbReference type="SMART" id="SM00861">
    <property type="entry name" value="Transket_pyr"/>
    <property type="match status" value="1"/>
</dbReference>
<evidence type="ECO:0000259" key="6">
    <source>
        <dbReference type="SMART" id="SM00861"/>
    </source>
</evidence>
<dbReference type="GO" id="GO:0030976">
    <property type="term" value="F:thiamine pyrophosphate binding"/>
    <property type="evidence" value="ECO:0007669"/>
    <property type="project" value="InterPro"/>
</dbReference>
<dbReference type="Gene3D" id="3.40.50.12470">
    <property type="match status" value="1"/>
</dbReference>
<dbReference type="PATRIC" id="fig|1495769.3.peg.117"/>
<evidence type="ECO:0000313" key="7">
    <source>
        <dbReference type="EMBL" id="CDZ16395.1"/>
    </source>
</evidence>
<proteinExistence type="predicted"/>
<reference evidence="8" key="1">
    <citation type="submission" date="2014-07" db="EMBL/GenBank/DDBJ databases">
        <authorList>
            <person name="Santos-Garcia D."/>
        </authorList>
    </citation>
    <scope>NUCLEOTIDE SEQUENCE [LARGE SCALE GENOMIC DNA]</scope>
</reference>
<dbReference type="Gene3D" id="3.40.50.11610">
    <property type="entry name" value="Multifunctional 2-oxoglutarate metabolism enzyme, C-terminal domain"/>
    <property type="match status" value="1"/>
</dbReference>
<name>A0A078KHJ3_9GAMM</name>
<dbReference type="NCBIfam" id="TIGR00239">
    <property type="entry name" value="2oxo_dh_E1"/>
    <property type="match status" value="1"/>
</dbReference>
<dbReference type="SUPFAM" id="SSF52518">
    <property type="entry name" value="Thiamin diphosphate-binding fold (THDP-binding)"/>
    <property type="match status" value="2"/>
</dbReference>
<dbReference type="AlphaFoldDB" id="A0A078KHJ3"/>
<dbReference type="InterPro" id="IPR005475">
    <property type="entry name" value="Transketolase-like_Pyr-bd"/>
</dbReference>
<dbReference type="Gene3D" id="3.40.50.970">
    <property type="match status" value="1"/>
</dbReference>
<dbReference type="CDD" id="cd02016">
    <property type="entry name" value="TPP_E1_OGDC_like"/>
    <property type="match status" value="1"/>
</dbReference>
<dbReference type="Pfam" id="PF00676">
    <property type="entry name" value="E1_dh"/>
    <property type="match status" value="1"/>
</dbReference>
<keyword evidence="4 7" id="KW-0560">Oxidoreductase</keyword>
<dbReference type="GO" id="GO:0045252">
    <property type="term" value="C:oxoglutarate dehydrogenase complex"/>
    <property type="evidence" value="ECO:0007669"/>
    <property type="project" value="TreeGrafter"/>
</dbReference>
<organism evidence="7 8">
    <name type="scientific">Candidatus Johnevansia muelleri</name>
    <dbReference type="NCBI Taxonomy" id="1495769"/>
    <lineage>
        <taxon>Bacteria</taxon>
        <taxon>Pseudomonadati</taxon>
        <taxon>Pseudomonadota</taxon>
        <taxon>Gammaproteobacteria</taxon>
        <taxon>Candidatus Johnevansiales</taxon>
        <taxon>Candidatus Johnevansiaceae</taxon>
        <taxon>Candidatus Johnevansia</taxon>
    </lineage>
</organism>
<dbReference type="InterPro" id="IPR042179">
    <property type="entry name" value="KGD_C_sf"/>
</dbReference>
<comment type="function">
    <text evidence="2">E1 component of the 2-oxoglutarate dehydrogenase (OGDH) complex which catalyzes the decarboxylation of 2-oxoglutarate, the first step in the conversion of 2-oxoglutarate to succinyl-CoA and CO(2).</text>
</comment>
<dbReference type="HOGENOM" id="CLU_004709_1_0_6"/>
<dbReference type="GO" id="GO:0005829">
    <property type="term" value="C:cytosol"/>
    <property type="evidence" value="ECO:0007669"/>
    <property type="project" value="TreeGrafter"/>
</dbReference>
<keyword evidence="5" id="KW-0786">Thiamine pyrophosphate</keyword>
<evidence type="ECO:0000256" key="4">
    <source>
        <dbReference type="ARBA" id="ARBA00023002"/>
    </source>
</evidence>
<dbReference type="EMBL" id="LM655252">
    <property type="protein sequence ID" value="CDZ16395.1"/>
    <property type="molecule type" value="Genomic_DNA"/>
</dbReference>
<evidence type="ECO:0000256" key="1">
    <source>
        <dbReference type="ARBA" id="ARBA00001964"/>
    </source>
</evidence>
<keyword evidence="8" id="KW-1185">Reference proteome</keyword>
<sequence>MQNSMLSTSHINVVNAQYIENIYEQYLNNVLVSEDWKNYFNSLINYNFNKNLNVNFNKINKKTYILKIIDIYRYHGNNKSNIDPLGLSPLGYMPEINLSFYDLNNEDIQMVFKICELFIINDNIKTSIDELHLALNKTYCSSIGYEFMHIVNIEEKIWLQERFEDIHYNKKFNKKQQRNIIKRLIAAECLENYLDKKYPGTKRFGIEGGDSFIPMFDEIINRSGKHGIKEIVICMAHRGRINILINVLGKNPSELINEFEGNNSISAGSGDVKYHQGFSSNVMTLYGKLHLTLAFNPSHLEIISPVVAGSARALQDMRNDNNGDEVIAICVHGDAAFSGQGVVLETLQMSQTSAFKIGGTVHIIINNQIGFTTDPQDARSSYYCTDVAKTIQSPIFHVNGDDPESVIYVVQKALDYRQKFKKDVFIDFVCYRRHGHNEADEPSITQPIMYNIIKNHKNTREIYANYLIIKGIVSSDEIKTFFLKYRNCLDNGSNVANKILIKQDKKNNWYSYSDRKIITNYDTSFDIVRLRELSIKMCEVSKKIEMQRQVNNIYESRKNMIAGDVALNWGFAEMLAYATLLDEGYSVRITGQDSRRGTFSHRHAVIHNQKDGVVWIPMQHIKYDQPPFYIYDSLLSEEAVLAFEYGYATTNPKMLVVWEAQFGDFANGAQVVIDQFISSGESKWGRLCCLTIILPHGYEGQGPEHSSARIERFLQLSAEQNIQVCVPTTPAQMFHLLRRQIIYKIMKPLIIMQTKSLLRNHNATSNFKDLAFGSFQKVILDNSYIHEKINRVILVYGKLYYDLSAYRDKNNFDDTAILRIEQLYPFPEENIIEKLYLFTNAEKLVWCQDEPQNQGAWYQIQHYLHKIIEKRKKLGFSAMKIHLSCRPASAATASGYMSVHIEQQNLLVYNAFK</sequence>
<dbReference type="InterPro" id="IPR031717">
    <property type="entry name" value="ODO-1/KGD_C"/>
</dbReference>
<dbReference type="KEGG" id="eme:CEM_127"/>
<protein>
    <recommendedName>
        <fullName evidence="3">oxoglutarate dehydrogenase (succinyl-transferring)</fullName>
        <ecNumber evidence="3">1.2.4.2</ecNumber>
    </recommendedName>
</protein>
<dbReference type="Pfam" id="PF16870">
    <property type="entry name" value="OxoGdeHyase_C"/>
    <property type="match status" value="1"/>
</dbReference>
<feature type="domain" description="Transketolase-like pyrimidine-binding" evidence="6">
    <location>
        <begin position="567"/>
        <end position="760"/>
    </location>
</feature>